<dbReference type="GO" id="GO:0006203">
    <property type="term" value="P:dGTP catabolic process"/>
    <property type="evidence" value="ECO:0007669"/>
    <property type="project" value="TreeGrafter"/>
</dbReference>
<dbReference type="AlphaFoldDB" id="A0AA41VPY4"/>
<protein>
    <submittedName>
        <fullName evidence="1">Uncharacterized protein</fullName>
    </submittedName>
</protein>
<sequence>AIELMFVDVMLEAHVYYDFLSQIKDPAEYWKLDDTILKTIETESAQELQKAKELILRIRRRDLYQ</sequence>
<name>A0AA41VPY4_PAPNU</name>
<dbReference type="EMBL" id="JAJJMA010265499">
    <property type="protein sequence ID" value="MCL7045068.1"/>
    <property type="molecule type" value="Genomic_DNA"/>
</dbReference>
<evidence type="ECO:0000313" key="2">
    <source>
        <dbReference type="Proteomes" id="UP001177140"/>
    </source>
</evidence>
<keyword evidence="2" id="KW-1185">Reference proteome</keyword>
<feature type="non-terminal residue" evidence="1">
    <location>
        <position position="65"/>
    </location>
</feature>
<dbReference type="InterPro" id="IPR050135">
    <property type="entry name" value="dGTPase-like"/>
</dbReference>
<proteinExistence type="predicted"/>
<dbReference type="PANTHER" id="PTHR11373:SF4">
    <property type="entry name" value="DEOXYNUCLEOSIDE TRIPHOSPHATE TRIPHOSPHOHYDROLASE SAMHD1"/>
    <property type="match status" value="1"/>
</dbReference>
<evidence type="ECO:0000313" key="1">
    <source>
        <dbReference type="EMBL" id="MCL7045068.1"/>
    </source>
</evidence>
<organism evidence="1 2">
    <name type="scientific">Papaver nudicaule</name>
    <name type="common">Iceland poppy</name>
    <dbReference type="NCBI Taxonomy" id="74823"/>
    <lineage>
        <taxon>Eukaryota</taxon>
        <taxon>Viridiplantae</taxon>
        <taxon>Streptophyta</taxon>
        <taxon>Embryophyta</taxon>
        <taxon>Tracheophyta</taxon>
        <taxon>Spermatophyta</taxon>
        <taxon>Magnoliopsida</taxon>
        <taxon>Ranunculales</taxon>
        <taxon>Papaveraceae</taxon>
        <taxon>Papaveroideae</taxon>
        <taxon>Papaver</taxon>
    </lineage>
</organism>
<dbReference type="PANTHER" id="PTHR11373">
    <property type="entry name" value="DEOXYNUCLEOSIDE TRIPHOSPHATE TRIPHOSPHOHYDROLASE"/>
    <property type="match status" value="1"/>
</dbReference>
<comment type="caution">
    <text evidence="1">The sequence shown here is derived from an EMBL/GenBank/DDBJ whole genome shotgun (WGS) entry which is preliminary data.</text>
</comment>
<dbReference type="GO" id="GO:0005634">
    <property type="term" value="C:nucleus"/>
    <property type="evidence" value="ECO:0007669"/>
    <property type="project" value="TreeGrafter"/>
</dbReference>
<gene>
    <name evidence="1" type="ORF">MKW94_019710</name>
</gene>
<feature type="non-terminal residue" evidence="1">
    <location>
        <position position="1"/>
    </location>
</feature>
<dbReference type="Gene3D" id="1.10.3210.10">
    <property type="entry name" value="Hypothetical protein af1432"/>
    <property type="match status" value="1"/>
</dbReference>
<dbReference type="GO" id="GO:0008832">
    <property type="term" value="F:dGTPase activity"/>
    <property type="evidence" value="ECO:0007669"/>
    <property type="project" value="TreeGrafter"/>
</dbReference>
<dbReference type="Proteomes" id="UP001177140">
    <property type="component" value="Unassembled WGS sequence"/>
</dbReference>
<accession>A0AA41VPY4</accession>
<reference evidence="1" key="1">
    <citation type="submission" date="2022-03" db="EMBL/GenBank/DDBJ databases">
        <title>A functionally conserved STORR gene fusion in Papaver species that diverged 16.8 million years ago.</title>
        <authorList>
            <person name="Catania T."/>
        </authorList>
    </citation>
    <scope>NUCLEOTIDE SEQUENCE</scope>
    <source>
        <strain evidence="1">S-191538</strain>
    </source>
</reference>